<feature type="chain" id="PRO_5035463473" evidence="1">
    <location>
        <begin position="18"/>
        <end position="84"/>
    </location>
</feature>
<feature type="signal peptide" evidence="1">
    <location>
        <begin position="1"/>
        <end position="17"/>
    </location>
</feature>
<organism evidence="2 3">
    <name type="scientific">Haemonchus contortus</name>
    <name type="common">Barber pole worm</name>
    <dbReference type="NCBI Taxonomy" id="6289"/>
    <lineage>
        <taxon>Eukaryota</taxon>
        <taxon>Metazoa</taxon>
        <taxon>Ecdysozoa</taxon>
        <taxon>Nematoda</taxon>
        <taxon>Chromadorea</taxon>
        <taxon>Rhabditida</taxon>
        <taxon>Rhabditina</taxon>
        <taxon>Rhabditomorpha</taxon>
        <taxon>Strongyloidea</taxon>
        <taxon>Trichostrongylidae</taxon>
        <taxon>Haemonchus</taxon>
    </lineage>
</organism>
<proteinExistence type="predicted"/>
<dbReference type="Proteomes" id="UP000025227">
    <property type="component" value="Unplaced"/>
</dbReference>
<accession>A0A7I4YJN7</accession>
<dbReference type="WBParaSite" id="HCON_00099464-00001">
    <property type="protein sequence ID" value="HCON_00099464-00001"/>
    <property type="gene ID" value="HCON_00099464"/>
</dbReference>
<name>A0A7I4YJN7_HAECO</name>
<keyword evidence="2" id="KW-1185">Reference proteome</keyword>
<evidence type="ECO:0000313" key="2">
    <source>
        <dbReference type="Proteomes" id="UP000025227"/>
    </source>
</evidence>
<sequence>TASCLTCLTVIIAVAESFIATKRQFAAAMCTFLKGSFCCEKTDLIVNTRTFVHQTQDIKTFERLKLQLTVSGEEQRSLFPRSGQ</sequence>
<evidence type="ECO:0000313" key="3">
    <source>
        <dbReference type="WBParaSite" id="HCON_00099464-00001"/>
    </source>
</evidence>
<reference evidence="3" key="1">
    <citation type="submission" date="2020-12" db="UniProtKB">
        <authorList>
            <consortium name="WormBaseParasite"/>
        </authorList>
    </citation>
    <scope>IDENTIFICATION</scope>
    <source>
        <strain evidence="3">MHco3</strain>
    </source>
</reference>
<dbReference type="AlphaFoldDB" id="A0A7I4YJN7"/>
<keyword evidence="1" id="KW-0732">Signal</keyword>
<protein>
    <submittedName>
        <fullName evidence="3">Secreted protein</fullName>
    </submittedName>
</protein>
<evidence type="ECO:0000256" key="1">
    <source>
        <dbReference type="SAM" id="SignalP"/>
    </source>
</evidence>